<dbReference type="Pfam" id="PF10551">
    <property type="entry name" value="MULE"/>
    <property type="match status" value="1"/>
</dbReference>
<evidence type="ECO:0000256" key="1">
    <source>
        <dbReference type="SAM" id="MobiDB-lite"/>
    </source>
</evidence>
<feature type="compositionally biased region" description="Acidic residues" evidence="1">
    <location>
        <begin position="57"/>
        <end position="73"/>
    </location>
</feature>
<feature type="compositionally biased region" description="Acidic residues" evidence="1">
    <location>
        <begin position="84"/>
        <end position="96"/>
    </location>
</feature>
<keyword evidence="4" id="KW-1185">Reference proteome</keyword>
<dbReference type="Proteomes" id="UP000265520">
    <property type="component" value="Unassembled WGS sequence"/>
</dbReference>
<accession>A0A392LXH3</accession>
<feature type="region of interest" description="Disordered" evidence="1">
    <location>
        <begin position="1"/>
        <end position="142"/>
    </location>
</feature>
<feature type="compositionally biased region" description="Basic and acidic residues" evidence="1">
    <location>
        <begin position="121"/>
        <end position="142"/>
    </location>
</feature>
<feature type="compositionally biased region" description="Acidic residues" evidence="1">
    <location>
        <begin position="7"/>
        <end position="18"/>
    </location>
</feature>
<gene>
    <name evidence="3" type="ORF">A2U01_0000402</name>
</gene>
<feature type="domain" description="MULE transposase" evidence="2">
    <location>
        <begin position="227"/>
        <end position="295"/>
    </location>
</feature>
<comment type="caution">
    <text evidence="3">The sequence shown here is derived from an EMBL/GenBank/DDBJ whole genome shotgun (WGS) entry which is preliminary data.</text>
</comment>
<reference evidence="3 4" key="1">
    <citation type="journal article" date="2018" name="Front. Plant Sci.">
        <title>Red Clover (Trifolium pratense) and Zigzag Clover (T. medium) - A Picture of Genomic Similarities and Differences.</title>
        <authorList>
            <person name="Dluhosova J."/>
            <person name="Istvanek J."/>
            <person name="Nedelnik J."/>
            <person name="Repkova J."/>
        </authorList>
    </citation>
    <scope>NUCLEOTIDE SEQUENCE [LARGE SCALE GENOMIC DNA]</scope>
    <source>
        <strain evidence="4">cv. 10/8</strain>
        <tissue evidence="3">Leaf</tissue>
    </source>
</reference>
<evidence type="ECO:0000259" key="2">
    <source>
        <dbReference type="Pfam" id="PF10551"/>
    </source>
</evidence>
<dbReference type="PANTHER" id="PTHR47718">
    <property type="entry name" value="OS01G0519700 PROTEIN"/>
    <property type="match status" value="1"/>
</dbReference>
<evidence type="ECO:0000313" key="4">
    <source>
        <dbReference type="Proteomes" id="UP000265520"/>
    </source>
</evidence>
<feature type="compositionally biased region" description="Basic and acidic residues" evidence="1">
    <location>
        <begin position="40"/>
        <end position="56"/>
    </location>
</feature>
<evidence type="ECO:0000313" key="3">
    <source>
        <dbReference type="EMBL" id="MCH79649.1"/>
    </source>
</evidence>
<feature type="non-terminal residue" evidence="3">
    <location>
        <position position="300"/>
    </location>
</feature>
<dbReference type="InterPro" id="IPR018289">
    <property type="entry name" value="MULE_transposase_dom"/>
</dbReference>
<sequence length="300" mass="33790">MSKNNSDGDDSGEYEDEYGGQNGNGDEDCSGDDSVEYEDEHERNEDDRCEDEHEGNGDDDGDGDDSSEYEDEYGGQNGNGVEDCSGDDSVEYEDEHEVNGDKDGGGDDSGEYGDPSGDGDGDGRYKDKRLNMESRKREPRREARTCQVFGAFANNSGGYHKIGFRRKDLYNQVGKQRRQQSSDASASLKFLKDVGSKDPLMFVKHTVDNEGRLQHLFWCDGESRLNYRVFVFATALVSKENEETYVWLLEQFMEAMEGKMPISVITDGDLAMKNAIRRVFPRAHRRLCAWHLLRNAISNV</sequence>
<feature type="compositionally biased region" description="Acidic residues" evidence="1">
    <location>
        <begin position="25"/>
        <end position="39"/>
    </location>
</feature>
<proteinExistence type="predicted"/>
<dbReference type="PANTHER" id="PTHR47718:SF15">
    <property type="entry name" value="PROTEIN FAR1-RELATED SEQUENCE 5-LIKE"/>
    <property type="match status" value="1"/>
</dbReference>
<protein>
    <submittedName>
        <fullName evidence="3">Protein FAR1-RELATED SEQUENCE 5-like</fullName>
    </submittedName>
</protein>
<name>A0A392LXH3_9FABA</name>
<dbReference type="EMBL" id="LXQA010000255">
    <property type="protein sequence ID" value="MCH79649.1"/>
    <property type="molecule type" value="Genomic_DNA"/>
</dbReference>
<dbReference type="AlphaFoldDB" id="A0A392LXH3"/>
<organism evidence="3 4">
    <name type="scientific">Trifolium medium</name>
    <dbReference type="NCBI Taxonomy" id="97028"/>
    <lineage>
        <taxon>Eukaryota</taxon>
        <taxon>Viridiplantae</taxon>
        <taxon>Streptophyta</taxon>
        <taxon>Embryophyta</taxon>
        <taxon>Tracheophyta</taxon>
        <taxon>Spermatophyta</taxon>
        <taxon>Magnoliopsida</taxon>
        <taxon>eudicotyledons</taxon>
        <taxon>Gunneridae</taxon>
        <taxon>Pentapetalae</taxon>
        <taxon>rosids</taxon>
        <taxon>fabids</taxon>
        <taxon>Fabales</taxon>
        <taxon>Fabaceae</taxon>
        <taxon>Papilionoideae</taxon>
        <taxon>50 kb inversion clade</taxon>
        <taxon>NPAAA clade</taxon>
        <taxon>Hologalegina</taxon>
        <taxon>IRL clade</taxon>
        <taxon>Trifolieae</taxon>
        <taxon>Trifolium</taxon>
    </lineage>
</organism>